<dbReference type="InterPro" id="IPR058649">
    <property type="entry name" value="CzcB_C"/>
</dbReference>
<dbReference type="FunFam" id="2.40.420.20:FF:000003">
    <property type="entry name" value="Cation efflux system protein cusB"/>
    <property type="match status" value="1"/>
</dbReference>
<comment type="caution">
    <text evidence="9">The sequence shown here is derived from an EMBL/GenBank/DDBJ whole genome shotgun (WGS) entry which is preliminary data.</text>
</comment>
<feature type="domain" description="CzcB-like C-terminal circularly permuted SH3-like" evidence="8">
    <location>
        <begin position="402"/>
        <end position="462"/>
    </location>
</feature>
<keyword evidence="3" id="KW-0732">Signal</keyword>
<accession>A0A6L3T2N3</accession>
<reference evidence="9 10" key="1">
    <citation type="submission" date="2019-09" db="EMBL/GenBank/DDBJ databases">
        <title>YIM 48816 draft genome.</title>
        <authorList>
            <person name="Jiang L."/>
        </authorList>
    </citation>
    <scope>NUCLEOTIDE SEQUENCE [LARGE SCALE GENOMIC DNA]</scope>
    <source>
        <strain evidence="9 10">YIM 48816</strain>
    </source>
</reference>
<comment type="similarity">
    <text evidence="1">Belongs to the membrane fusion protein (MFP) (TC 8.A.1) family.</text>
</comment>
<dbReference type="InterPro" id="IPR006143">
    <property type="entry name" value="RND_pump_MFP"/>
</dbReference>
<dbReference type="Pfam" id="PF25975">
    <property type="entry name" value="CzcB_C"/>
    <property type="match status" value="1"/>
</dbReference>
<dbReference type="NCBIfam" id="TIGR01730">
    <property type="entry name" value="RND_mfp"/>
    <property type="match status" value="1"/>
</dbReference>
<dbReference type="Gene3D" id="2.40.50.100">
    <property type="match status" value="1"/>
</dbReference>
<dbReference type="InterPro" id="IPR058792">
    <property type="entry name" value="Beta-barrel_RND_2"/>
</dbReference>
<keyword evidence="4" id="KW-0406">Ion transport</keyword>
<dbReference type="Gene3D" id="2.40.420.20">
    <property type="match status" value="1"/>
</dbReference>
<organism evidence="9 10">
    <name type="scientific">Methylobacterium soli</name>
    <dbReference type="NCBI Taxonomy" id="553447"/>
    <lineage>
        <taxon>Bacteria</taxon>
        <taxon>Pseudomonadati</taxon>
        <taxon>Pseudomonadota</taxon>
        <taxon>Alphaproteobacteria</taxon>
        <taxon>Hyphomicrobiales</taxon>
        <taxon>Methylobacteriaceae</taxon>
        <taxon>Methylobacterium</taxon>
    </lineage>
</organism>
<name>A0A6L3T2N3_9HYPH</name>
<evidence type="ECO:0000259" key="8">
    <source>
        <dbReference type="Pfam" id="PF25975"/>
    </source>
</evidence>
<keyword evidence="10" id="KW-1185">Reference proteome</keyword>
<feature type="region of interest" description="Disordered" evidence="5">
    <location>
        <begin position="102"/>
        <end position="125"/>
    </location>
</feature>
<dbReference type="SUPFAM" id="SSF111369">
    <property type="entry name" value="HlyD-like secretion proteins"/>
    <property type="match status" value="1"/>
</dbReference>
<evidence type="ECO:0000256" key="5">
    <source>
        <dbReference type="SAM" id="MobiDB-lite"/>
    </source>
</evidence>
<protein>
    <submittedName>
        <fullName evidence="9">Efflux RND transporter periplasmic adaptor subunit</fullName>
    </submittedName>
</protein>
<dbReference type="GO" id="GO:0015679">
    <property type="term" value="P:plasma membrane copper ion transport"/>
    <property type="evidence" value="ECO:0007669"/>
    <property type="project" value="TreeGrafter"/>
</dbReference>
<dbReference type="GO" id="GO:0046914">
    <property type="term" value="F:transition metal ion binding"/>
    <property type="evidence" value="ECO:0007669"/>
    <property type="project" value="TreeGrafter"/>
</dbReference>
<feature type="compositionally biased region" description="Low complexity" evidence="5">
    <location>
        <begin position="108"/>
        <end position="123"/>
    </location>
</feature>
<evidence type="ECO:0000256" key="4">
    <source>
        <dbReference type="ARBA" id="ARBA00023065"/>
    </source>
</evidence>
<dbReference type="OrthoDB" id="9806939at2"/>
<dbReference type="InterPro" id="IPR051909">
    <property type="entry name" value="MFP_Cation_Efflux"/>
</dbReference>
<evidence type="ECO:0000259" key="6">
    <source>
        <dbReference type="Pfam" id="PF25919"/>
    </source>
</evidence>
<dbReference type="GO" id="GO:0060003">
    <property type="term" value="P:copper ion export"/>
    <property type="evidence" value="ECO:0007669"/>
    <property type="project" value="TreeGrafter"/>
</dbReference>
<feature type="region of interest" description="Disordered" evidence="5">
    <location>
        <begin position="50"/>
        <end position="86"/>
    </location>
</feature>
<dbReference type="Gene3D" id="2.40.30.170">
    <property type="match status" value="1"/>
</dbReference>
<feature type="domain" description="CusB-like beta-barrel" evidence="7">
    <location>
        <begin position="319"/>
        <end position="395"/>
    </location>
</feature>
<evidence type="ECO:0000256" key="2">
    <source>
        <dbReference type="ARBA" id="ARBA00022448"/>
    </source>
</evidence>
<evidence type="ECO:0000313" key="9">
    <source>
        <dbReference type="EMBL" id="KAB1080978.1"/>
    </source>
</evidence>
<dbReference type="Proteomes" id="UP000474159">
    <property type="component" value="Unassembled WGS sequence"/>
</dbReference>
<dbReference type="Pfam" id="PF25919">
    <property type="entry name" value="BSH_CusB"/>
    <property type="match status" value="1"/>
</dbReference>
<feature type="domain" description="CusB-like barrel-sandwich hybrid" evidence="6">
    <location>
        <begin position="205"/>
        <end position="314"/>
    </location>
</feature>
<gene>
    <name evidence="9" type="ORF">F6X53_04705</name>
</gene>
<dbReference type="GO" id="GO:0030288">
    <property type="term" value="C:outer membrane-bounded periplasmic space"/>
    <property type="evidence" value="ECO:0007669"/>
    <property type="project" value="TreeGrafter"/>
</dbReference>
<evidence type="ECO:0000256" key="3">
    <source>
        <dbReference type="ARBA" id="ARBA00022729"/>
    </source>
</evidence>
<dbReference type="FunFam" id="2.40.30.170:FF:000010">
    <property type="entry name" value="Efflux RND transporter periplasmic adaptor subunit"/>
    <property type="match status" value="1"/>
</dbReference>
<evidence type="ECO:0000259" key="7">
    <source>
        <dbReference type="Pfam" id="PF25954"/>
    </source>
</evidence>
<dbReference type="GO" id="GO:0022857">
    <property type="term" value="F:transmembrane transporter activity"/>
    <property type="evidence" value="ECO:0007669"/>
    <property type="project" value="InterPro"/>
</dbReference>
<dbReference type="PANTHER" id="PTHR30097:SF15">
    <property type="entry name" value="CATION EFFLUX SYSTEM PROTEIN CUSB"/>
    <property type="match status" value="1"/>
</dbReference>
<dbReference type="InterPro" id="IPR058790">
    <property type="entry name" value="BSH_CusB"/>
</dbReference>
<dbReference type="AlphaFoldDB" id="A0A6L3T2N3"/>
<dbReference type="EMBL" id="VZZK01000003">
    <property type="protein sequence ID" value="KAB1080978.1"/>
    <property type="molecule type" value="Genomic_DNA"/>
</dbReference>
<keyword evidence="2" id="KW-0813">Transport</keyword>
<dbReference type="GO" id="GO:0016020">
    <property type="term" value="C:membrane"/>
    <property type="evidence" value="ECO:0007669"/>
    <property type="project" value="InterPro"/>
</dbReference>
<evidence type="ECO:0000313" key="10">
    <source>
        <dbReference type="Proteomes" id="UP000474159"/>
    </source>
</evidence>
<dbReference type="Pfam" id="PF25954">
    <property type="entry name" value="Beta-barrel_RND_2"/>
    <property type="match status" value="1"/>
</dbReference>
<feature type="compositionally biased region" description="Low complexity" evidence="5">
    <location>
        <begin position="50"/>
        <end position="63"/>
    </location>
</feature>
<proteinExistence type="inferred from homology"/>
<evidence type="ECO:0000256" key="1">
    <source>
        <dbReference type="ARBA" id="ARBA00009477"/>
    </source>
</evidence>
<dbReference type="RefSeq" id="WP_150997695.1">
    <property type="nucleotide sequence ID" value="NZ_BPQY01000024.1"/>
</dbReference>
<sequence>MSRSAWLAGTLAALAAGGTGYWAGRAGSPVPALVERARLEFTDWLPARRSAPAAPAGATGPVAYYQDPDGKPIYAPTPTKTADGRDFRAVQADEDLRFDADTSETGRPAEMPPHAAAGAPASPRRTRYYRNPMGLPDTSPVPKKDSMGMDYLPVYEGEDSDTGVVTVSPGKIQRTGVRSEAAERRALSVPVRAPGSIEEDERRISVIAMRTDSFIETVENVATGDHVHKGQPLLRLFSPEINAAAAQYLTGIGYEGARRRLENLGMPAEVIDEIERTRKVPATLTWSSPRDGVVVERNISDGMRAKSGDVLFRIVDHSRVWVLADVTERDLAAVAEGQRATVRPRSFPGRVFTGTVARIYPHLAMGTRTARLRIELPNPNGELRPAMYADVEIATGNDTPVVTVPEDAVLDTGARQVVLRDRGEGRFEPRAVKVGRRGGGYVEISEGVTAGDRVVTSANFLIDAESNLKAALEGMATAASPAETSALAEEKPR</sequence>
<dbReference type="PANTHER" id="PTHR30097">
    <property type="entry name" value="CATION EFFLUX SYSTEM PROTEIN CUSB"/>
    <property type="match status" value="1"/>
</dbReference>